<dbReference type="InterPro" id="IPR042099">
    <property type="entry name" value="ANL_N_sf"/>
</dbReference>
<sequence>MNRKLASLILEEPHIFRPPHHSLESHFIRLHMQALQESEKAGAAWREALQRRRLVHLLSSAQRIPFWRNRIGQEKSTRLESLPVVTKADMQAVAPEERATISTVRKHAIPTSTSGSTGEPLSFFIDRRLGARHVAHVARITGMHDFQRKSLVLIWPTHNPNPLFRGHFFTIRSAKEARMHYEHLCALISRPDTLVLGLPSSIHCVANVFTAEKIVARPQALLTSGEPLTSESRALFEEVFAVKPVQYYGSRELSVMAHECSHGRYHENSEDVIIEVVDAAGKECPAGAGGRILVTGLNSMISPFIRYEIGDHGVRHSDPCPCGSTYPSFSIVGRASAAAPIALRDGRTILPYQLTGVFNRRSAALRQYQIVHTALHIFRVRIIPTEHYTKRREAEMLAELNELAPGCAFSL</sequence>
<dbReference type="Proteomes" id="UP000228809">
    <property type="component" value="Unassembled WGS sequence"/>
</dbReference>
<feature type="non-terminal residue" evidence="1">
    <location>
        <position position="411"/>
    </location>
</feature>
<dbReference type="InterPro" id="IPR053158">
    <property type="entry name" value="CapK_Type1_Caps_Biosynth"/>
</dbReference>
<evidence type="ECO:0000313" key="2">
    <source>
        <dbReference type="Proteomes" id="UP000228809"/>
    </source>
</evidence>
<proteinExistence type="predicted"/>
<dbReference type="PANTHER" id="PTHR36932">
    <property type="entry name" value="CAPSULAR POLYSACCHARIDE BIOSYNTHESIS PROTEIN"/>
    <property type="match status" value="1"/>
</dbReference>
<accession>A0A2M6WEV1</accession>
<dbReference type="SUPFAM" id="SSF56801">
    <property type="entry name" value="Acetyl-CoA synthetase-like"/>
    <property type="match status" value="1"/>
</dbReference>
<evidence type="ECO:0008006" key="3">
    <source>
        <dbReference type="Google" id="ProtNLM"/>
    </source>
</evidence>
<name>A0A2M6WEV1_9BACT</name>
<gene>
    <name evidence="1" type="ORF">COU17_00730</name>
</gene>
<organism evidence="1 2">
    <name type="scientific">Candidatus Kaiserbacteria bacterium CG10_big_fil_rev_8_21_14_0_10_49_17</name>
    <dbReference type="NCBI Taxonomy" id="1974609"/>
    <lineage>
        <taxon>Bacteria</taxon>
        <taxon>Candidatus Kaiseribacteriota</taxon>
    </lineage>
</organism>
<dbReference type="Gene3D" id="3.40.50.12780">
    <property type="entry name" value="N-terminal domain of ligase-like"/>
    <property type="match status" value="1"/>
</dbReference>
<dbReference type="AlphaFoldDB" id="A0A2M6WEV1"/>
<dbReference type="EMBL" id="PFBJ01000004">
    <property type="protein sequence ID" value="PIT91303.1"/>
    <property type="molecule type" value="Genomic_DNA"/>
</dbReference>
<protein>
    <recommendedName>
        <fullName evidence="3">AMP-dependent synthetase/ligase domain-containing protein</fullName>
    </recommendedName>
</protein>
<dbReference type="PANTHER" id="PTHR36932:SF1">
    <property type="entry name" value="CAPSULAR POLYSACCHARIDE BIOSYNTHESIS PROTEIN"/>
    <property type="match status" value="1"/>
</dbReference>
<comment type="caution">
    <text evidence="1">The sequence shown here is derived from an EMBL/GenBank/DDBJ whole genome shotgun (WGS) entry which is preliminary data.</text>
</comment>
<evidence type="ECO:0000313" key="1">
    <source>
        <dbReference type="EMBL" id="PIT91303.1"/>
    </source>
</evidence>
<reference evidence="2" key="1">
    <citation type="submission" date="2017-09" db="EMBL/GenBank/DDBJ databases">
        <title>Depth-based differentiation of microbial function through sediment-hosted aquifers and enrichment of novel symbionts in the deep terrestrial subsurface.</title>
        <authorList>
            <person name="Probst A.J."/>
            <person name="Ladd B."/>
            <person name="Jarett J.K."/>
            <person name="Geller-Mcgrath D.E."/>
            <person name="Sieber C.M.K."/>
            <person name="Emerson J.B."/>
            <person name="Anantharaman K."/>
            <person name="Thomas B.C."/>
            <person name="Malmstrom R."/>
            <person name="Stieglmeier M."/>
            <person name="Klingl A."/>
            <person name="Woyke T."/>
            <person name="Ryan C.M."/>
            <person name="Banfield J.F."/>
        </authorList>
    </citation>
    <scope>NUCLEOTIDE SEQUENCE [LARGE SCALE GENOMIC DNA]</scope>
</reference>